<dbReference type="InterPro" id="IPR055346">
    <property type="entry name" value="Fe-S_cluster_assembly_SufBD"/>
</dbReference>
<sequence length="428" mass="45937">MTDITTEKARIGAPSSQPFINGFTEEGESLSPLNSADSKSPLTGDVVKRHSHGGGVGVPDSSRAGRLTSYNLADFKPLTGMEEDWRFTPLKRLRGLHTDVLGGAAPAVDVTAPETVRVETVGRGDKRIGSAGIPEDRVSANAWENFAEATVITVPAEVHAEAEVSVLLTGQGTEATAQHIVIVAEKFSKAVVVLDHQGTAVVSENVEMVVEDGAELTVISLQEWTDDSVHASSQQVKLGRDAKFKHIVVSLGGDVVRVTPSARFTAPGAEVEMFGLYFADAGQHLEQRLFVDHAVPNCKSNVLYKGALQGRNAHTVWVGDVLIRKEAEGTDTYEANRNLVLTDGARADSVPNLEIETGLIAGAGHASATGRFDDQHLFYLMARGIPEDVARRLVVRGFLNEIIQQIRVPAIEERLTAAVERELAATNN</sequence>
<feature type="region of interest" description="Disordered" evidence="2">
    <location>
        <begin position="1"/>
        <end position="63"/>
    </location>
</feature>
<evidence type="ECO:0000313" key="4">
    <source>
        <dbReference type="EMBL" id="RNL63814.1"/>
    </source>
</evidence>
<gene>
    <name evidence="4" type="primary">sufD</name>
    <name evidence="4" type="ORF">D7003_00045</name>
</gene>
<dbReference type="GO" id="GO:0016226">
    <property type="term" value="P:iron-sulfur cluster assembly"/>
    <property type="evidence" value="ECO:0007669"/>
    <property type="project" value="InterPro"/>
</dbReference>
<evidence type="ECO:0000313" key="5">
    <source>
        <dbReference type="Proteomes" id="UP000273807"/>
    </source>
</evidence>
<evidence type="ECO:0000259" key="3">
    <source>
        <dbReference type="Pfam" id="PF01458"/>
    </source>
</evidence>
<name>A0A3N0CK50_9MICC</name>
<organism evidence="4 5">
    <name type="scientific">Arthrobacter oryzae</name>
    <dbReference type="NCBI Taxonomy" id="409290"/>
    <lineage>
        <taxon>Bacteria</taxon>
        <taxon>Bacillati</taxon>
        <taxon>Actinomycetota</taxon>
        <taxon>Actinomycetes</taxon>
        <taxon>Micrococcales</taxon>
        <taxon>Micrococcaceae</taxon>
        <taxon>Arthrobacter</taxon>
    </lineage>
</organism>
<dbReference type="NCBIfam" id="TIGR01981">
    <property type="entry name" value="sufD"/>
    <property type="match status" value="1"/>
</dbReference>
<feature type="compositionally biased region" description="Basic and acidic residues" evidence="2">
    <location>
        <begin position="1"/>
        <end position="10"/>
    </location>
</feature>
<dbReference type="Pfam" id="PF01458">
    <property type="entry name" value="SUFBD_core"/>
    <property type="match status" value="1"/>
</dbReference>
<dbReference type="InterPro" id="IPR011542">
    <property type="entry name" value="SUF_FeS_clus_asmbl_SufD"/>
</dbReference>
<comment type="similarity">
    <text evidence="1">Belongs to the iron-sulfur cluster assembly SufBD family.</text>
</comment>
<comment type="caution">
    <text evidence="4">The sequence shown here is derived from an EMBL/GenBank/DDBJ whole genome shotgun (WGS) entry which is preliminary data.</text>
</comment>
<dbReference type="AlphaFoldDB" id="A0A3N0CK50"/>
<dbReference type="SUPFAM" id="SSF101960">
    <property type="entry name" value="Stabilizer of iron transporter SufD"/>
    <property type="match status" value="1"/>
</dbReference>
<reference evidence="4 5" key="1">
    <citation type="submission" date="2018-10" db="EMBL/GenBank/DDBJ databases">
        <title>Genome sequencing of Arthrobacter oryzae TNB02.</title>
        <authorList>
            <person name="Cho Y.-J."/>
            <person name="Cho A."/>
            <person name="Kim O.-S."/>
        </authorList>
    </citation>
    <scope>NUCLEOTIDE SEQUENCE [LARGE SCALE GENOMIC DNA]</scope>
    <source>
        <strain evidence="4 5">TNB02</strain>
    </source>
</reference>
<accession>A0A3N0CK50</accession>
<dbReference type="RefSeq" id="WP_123253487.1">
    <property type="nucleotide sequence ID" value="NZ_RBED01000001.1"/>
</dbReference>
<dbReference type="InterPro" id="IPR000825">
    <property type="entry name" value="SUF_FeS_clus_asmbl_SufBD_core"/>
</dbReference>
<dbReference type="OrthoDB" id="9803529at2"/>
<proteinExistence type="inferred from homology"/>
<evidence type="ECO:0000256" key="1">
    <source>
        <dbReference type="ARBA" id="ARBA00043967"/>
    </source>
</evidence>
<feature type="domain" description="SUF system FeS cluster assembly SufBD core" evidence="3">
    <location>
        <begin position="171"/>
        <end position="398"/>
    </location>
</feature>
<protein>
    <submittedName>
        <fullName evidence="4">Fe-S cluster assembly protein SufD</fullName>
    </submittedName>
</protein>
<keyword evidence="5" id="KW-1185">Reference proteome</keyword>
<evidence type="ECO:0000256" key="2">
    <source>
        <dbReference type="SAM" id="MobiDB-lite"/>
    </source>
</evidence>
<dbReference type="PANTHER" id="PTHR43575:SF1">
    <property type="entry name" value="PROTEIN ABCI7, CHLOROPLASTIC"/>
    <property type="match status" value="1"/>
</dbReference>
<dbReference type="InterPro" id="IPR037284">
    <property type="entry name" value="SUF_FeS_clus_asmbl_SufBD_sf"/>
</dbReference>
<dbReference type="PANTHER" id="PTHR43575">
    <property type="entry name" value="PROTEIN ABCI7, CHLOROPLASTIC"/>
    <property type="match status" value="1"/>
</dbReference>
<dbReference type="Proteomes" id="UP000273807">
    <property type="component" value="Unassembled WGS sequence"/>
</dbReference>
<feature type="compositionally biased region" description="Polar residues" evidence="2">
    <location>
        <begin position="31"/>
        <end position="41"/>
    </location>
</feature>
<dbReference type="EMBL" id="RBED01000001">
    <property type="protein sequence ID" value="RNL63814.1"/>
    <property type="molecule type" value="Genomic_DNA"/>
</dbReference>